<evidence type="ECO:0000256" key="1">
    <source>
        <dbReference type="ARBA" id="ARBA00009235"/>
    </source>
</evidence>
<gene>
    <name evidence="3" type="primary">hxlB</name>
    <name evidence="3" type="ORF">WAE58_13950</name>
</gene>
<evidence type="ECO:0000259" key="2">
    <source>
        <dbReference type="PROSITE" id="PS51464"/>
    </source>
</evidence>
<keyword evidence="4" id="KW-1185">Reference proteome</keyword>
<keyword evidence="3" id="KW-0413">Isomerase</keyword>
<dbReference type="EC" id="5.3.1.27" evidence="3"/>
<accession>A0ABU8NQP8</accession>
<comment type="caution">
    <text evidence="3">The sequence shown here is derived from an EMBL/GenBank/DDBJ whole genome shotgun (WGS) entry which is preliminary data.</text>
</comment>
<dbReference type="PROSITE" id="PS51464">
    <property type="entry name" value="SIS"/>
    <property type="match status" value="1"/>
</dbReference>
<dbReference type="Proteomes" id="UP001378956">
    <property type="component" value="Unassembled WGS sequence"/>
</dbReference>
<name>A0ABU8NQP8_9SPHI</name>
<dbReference type="CDD" id="cd05005">
    <property type="entry name" value="SIS_PHI"/>
    <property type="match status" value="1"/>
</dbReference>
<proteinExistence type="inferred from homology"/>
<dbReference type="RefSeq" id="WP_172660079.1">
    <property type="nucleotide sequence ID" value="NZ_CBFGNQ010000001.1"/>
</dbReference>
<dbReference type="Gene3D" id="3.40.50.10490">
    <property type="entry name" value="Glucose-6-phosphate isomerase like protein, domain 1"/>
    <property type="match status" value="1"/>
</dbReference>
<evidence type="ECO:0000313" key="3">
    <source>
        <dbReference type="EMBL" id="MEJ2903543.1"/>
    </source>
</evidence>
<feature type="domain" description="SIS" evidence="2">
    <location>
        <begin position="41"/>
        <end position="183"/>
    </location>
</feature>
<organism evidence="3 4">
    <name type="scientific">Pedobacter panaciterrae</name>
    <dbReference type="NCBI Taxonomy" id="363849"/>
    <lineage>
        <taxon>Bacteria</taxon>
        <taxon>Pseudomonadati</taxon>
        <taxon>Bacteroidota</taxon>
        <taxon>Sphingobacteriia</taxon>
        <taxon>Sphingobacteriales</taxon>
        <taxon>Sphingobacteriaceae</taxon>
        <taxon>Pedobacter</taxon>
    </lineage>
</organism>
<dbReference type="SUPFAM" id="SSF53697">
    <property type="entry name" value="SIS domain"/>
    <property type="match status" value="1"/>
</dbReference>
<dbReference type="InterPro" id="IPR046348">
    <property type="entry name" value="SIS_dom_sf"/>
</dbReference>
<comment type="similarity">
    <text evidence="1">Belongs to the SIS family. PHI subfamily.</text>
</comment>
<dbReference type="Pfam" id="PF01380">
    <property type="entry name" value="SIS"/>
    <property type="match status" value="1"/>
</dbReference>
<sequence>MEIENISEKQIANDIRASLEMILVENTWLLKQMDFNEVATLVNYVGSANHIFIIAAGRSGFAMRSAAMRFMHLGLKVYFVGETITPAILKGDLLIAASGSGTTSTIVRAAQKAKEVEAIVVAISTQEHSLLSGLADQLILIPAAGKQDLESSRSRQYAGSLFEQFLLLLMDSVFQSLWKFNGIPAAELWKRHANLE</sequence>
<dbReference type="NCBIfam" id="TIGR03127">
    <property type="entry name" value="RuMP_HxlB"/>
    <property type="match status" value="1"/>
</dbReference>
<protein>
    <submittedName>
        <fullName evidence="3">6-phospho-3-hexuloisomerase</fullName>
        <ecNumber evidence="3">5.3.1.27</ecNumber>
    </submittedName>
</protein>
<dbReference type="PANTHER" id="PTHR43443">
    <property type="entry name" value="3-HEXULOSE-6-PHOSPHATE ISOMERASE"/>
    <property type="match status" value="1"/>
</dbReference>
<dbReference type="PANTHER" id="PTHR43443:SF1">
    <property type="entry name" value="3-HEXULOSE-6-PHOSPHATE ISOMERASE"/>
    <property type="match status" value="1"/>
</dbReference>
<evidence type="ECO:0000313" key="4">
    <source>
        <dbReference type="Proteomes" id="UP001378956"/>
    </source>
</evidence>
<dbReference type="GO" id="GO:0043800">
    <property type="term" value="F:6-phospho-3-hexuloisomerase activity"/>
    <property type="evidence" value="ECO:0007669"/>
    <property type="project" value="UniProtKB-EC"/>
</dbReference>
<dbReference type="EMBL" id="JBBEUB010000004">
    <property type="protein sequence ID" value="MEJ2903543.1"/>
    <property type="molecule type" value="Genomic_DNA"/>
</dbReference>
<dbReference type="InterPro" id="IPR017552">
    <property type="entry name" value="PHI/rmpB"/>
</dbReference>
<dbReference type="InterPro" id="IPR001347">
    <property type="entry name" value="SIS_dom"/>
</dbReference>
<reference evidence="3 4" key="1">
    <citation type="submission" date="2024-03" db="EMBL/GenBank/DDBJ databases">
        <title>Sequence of Lycoming College Course Isolates.</title>
        <authorList>
            <person name="Plotts O."/>
            <person name="Newman J."/>
        </authorList>
    </citation>
    <scope>NUCLEOTIDE SEQUENCE [LARGE SCALE GENOMIC DNA]</scope>
    <source>
        <strain evidence="3 4">CJB-3</strain>
    </source>
</reference>